<sequence>MFDIIYALIGLIICTSIVIFFVKKKRGHKDFYFSVITVTFFGILCLFLIIWNTVDYIAIKNKDFQTVSGQCVVTEFESTGRTTNHQLHVEINGLVVFGEFDDFSDVRRGTYPCTVKYIEKTRTLFSIKPNSTNK</sequence>
<accession>A0ABR8R608</accession>
<keyword evidence="1" id="KW-1133">Transmembrane helix</keyword>
<keyword evidence="1" id="KW-0472">Membrane</keyword>
<feature type="transmembrane region" description="Helical" evidence="1">
    <location>
        <begin position="6"/>
        <end position="22"/>
    </location>
</feature>
<reference evidence="2 3" key="1">
    <citation type="submission" date="2020-08" db="EMBL/GenBank/DDBJ databases">
        <title>A Genomic Blueprint of the Chicken Gut Microbiome.</title>
        <authorList>
            <person name="Gilroy R."/>
            <person name="Ravi A."/>
            <person name="Getino M."/>
            <person name="Pursley I."/>
            <person name="Horton D.L."/>
            <person name="Alikhan N.-F."/>
            <person name="Baker D."/>
            <person name="Gharbi K."/>
            <person name="Hall N."/>
            <person name="Watson M."/>
            <person name="Adriaenssens E.M."/>
            <person name="Foster-Nyarko E."/>
            <person name="Jarju S."/>
            <person name="Secka A."/>
            <person name="Antonio M."/>
            <person name="Oren A."/>
            <person name="Chaudhuri R."/>
            <person name="La Ragione R.M."/>
            <person name="Hildebrand F."/>
            <person name="Pallen M.J."/>
        </authorList>
    </citation>
    <scope>NUCLEOTIDE SEQUENCE [LARGE SCALE GENOMIC DNA]</scope>
    <source>
        <strain evidence="2 3">Sa2BUA9</strain>
    </source>
</reference>
<organism evidence="2 3">
    <name type="scientific">Psychrobacillus faecigallinarum</name>
    <dbReference type="NCBI Taxonomy" id="2762235"/>
    <lineage>
        <taxon>Bacteria</taxon>
        <taxon>Bacillati</taxon>
        <taxon>Bacillota</taxon>
        <taxon>Bacilli</taxon>
        <taxon>Bacillales</taxon>
        <taxon>Bacillaceae</taxon>
        <taxon>Psychrobacillus</taxon>
    </lineage>
</organism>
<keyword evidence="1" id="KW-0812">Transmembrane</keyword>
<evidence type="ECO:0000256" key="1">
    <source>
        <dbReference type="SAM" id="Phobius"/>
    </source>
</evidence>
<keyword evidence="3" id="KW-1185">Reference proteome</keyword>
<proteinExistence type="predicted"/>
<feature type="transmembrane region" description="Helical" evidence="1">
    <location>
        <begin position="31"/>
        <end position="51"/>
    </location>
</feature>
<dbReference type="RefSeq" id="WP_191696599.1">
    <property type="nucleotide sequence ID" value="NZ_JACSQO010000001.1"/>
</dbReference>
<name>A0ABR8R608_9BACI</name>
<gene>
    <name evidence="2" type="ORF">H9650_03780</name>
</gene>
<evidence type="ECO:0000313" key="2">
    <source>
        <dbReference type="EMBL" id="MBD7943228.1"/>
    </source>
</evidence>
<dbReference type="Proteomes" id="UP000640786">
    <property type="component" value="Unassembled WGS sequence"/>
</dbReference>
<evidence type="ECO:0000313" key="3">
    <source>
        <dbReference type="Proteomes" id="UP000640786"/>
    </source>
</evidence>
<dbReference type="EMBL" id="JACSQO010000001">
    <property type="protein sequence ID" value="MBD7943228.1"/>
    <property type="molecule type" value="Genomic_DNA"/>
</dbReference>
<comment type="caution">
    <text evidence="2">The sequence shown here is derived from an EMBL/GenBank/DDBJ whole genome shotgun (WGS) entry which is preliminary data.</text>
</comment>
<protein>
    <submittedName>
        <fullName evidence="2">Uncharacterized protein</fullName>
    </submittedName>
</protein>